<dbReference type="GO" id="GO:0006264">
    <property type="term" value="P:mitochondrial DNA replication"/>
    <property type="evidence" value="ECO:0007669"/>
    <property type="project" value="TreeGrafter"/>
</dbReference>
<name>A0AAV2SFQ5_MEGNR</name>
<comment type="caution">
    <text evidence="3">The sequence shown here is derived from an EMBL/GenBank/DDBJ whole genome shotgun (WGS) entry which is preliminary data.</text>
</comment>
<dbReference type="InterPro" id="IPR011344">
    <property type="entry name" value="ssDNA-bd"/>
</dbReference>
<organism evidence="3 4">
    <name type="scientific">Meganyctiphanes norvegica</name>
    <name type="common">Northern krill</name>
    <name type="synonym">Thysanopoda norvegica</name>
    <dbReference type="NCBI Taxonomy" id="48144"/>
    <lineage>
        <taxon>Eukaryota</taxon>
        <taxon>Metazoa</taxon>
        <taxon>Ecdysozoa</taxon>
        <taxon>Arthropoda</taxon>
        <taxon>Crustacea</taxon>
        <taxon>Multicrustacea</taxon>
        <taxon>Malacostraca</taxon>
        <taxon>Eumalacostraca</taxon>
        <taxon>Eucarida</taxon>
        <taxon>Euphausiacea</taxon>
        <taxon>Euphausiidae</taxon>
        <taxon>Meganyctiphanes</taxon>
    </lineage>
</organism>
<dbReference type="PROSITE" id="PS50935">
    <property type="entry name" value="SSB"/>
    <property type="match status" value="1"/>
</dbReference>
<dbReference type="InterPro" id="IPR000424">
    <property type="entry name" value="Primosome_PriB/ssb"/>
</dbReference>
<dbReference type="InterPro" id="IPR012340">
    <property type="entry name" value="NA-bd_OB-fold"/>
</dbReference>
<sequence length="151" mass="17358">MCKFSSEGRRKSPTKIIIFSYESLLLLPGDSDAAVQKLERMEKSMNQVTLLGRVGGDPEKRGTEQHPVVTFSIATHTNFKKGDDLMQQTDWHRIAVFKPYLRESVYRYMSKGQRVLVQGRLGYLERRDPENNSIIMKTASIVAEEVIFFNK</sequence>
<dbReference type="CDD" id="cd04496">
    <property type="entry name" value="SSB_OBF"/>
    <property type="match status" value="1"/>
</dbReference>
<dbReference type="EMBL" id="CAXKWB010064378">
    <property type="protein sequence ID" value="CAL4187598.1"/>
    <property type="molecule type" value="Genomic_DNA"/>
</dbReference>
<dbReference type="PANTHER" id="PTHR10302:SF0">
    <property type="entry name" value="SINGLE-STRANDED DNA-BINDING PROTEIN, MITOCHONDRIAL"/>
    <property type="match status" value="1"/>
</dbReference>
<dbReference type="AlphaFoldDB" id="A0AAV2SFQ5"/>
<evidence type="ECO:0000256" key="2">
    <source>
        <dbReference type="PROSITE-ProRule" id="PRU00252"/>
    </source>
</evidence>
<proteinExistence type="predicted"/>
<dbReference type="Pfam" id="PF00436">
    <property type="entry name" value="SSB"/>
    <property type="match status" value="1"/>
</dbReference>
<evidence type="ECO:0000313" key="3">
    <source>
        <dbReference type="EMBL" id="CAL4187598.1"/>
    </source>
</evidence>
<evidence type="ECO:0000256" key="1">
    <source>
        <dbReference type="ARBA" id="ARBA00023125"/>
    </source>
</evidence>
<dbReference type="NCBIfam" id="TIGR00621">
    <property type="entry name" value="ssb"/>
    <property type="match status" value="1"/>
</dbReference>
<protein>
    <recommendedName>
        <fullName evidence="5">Single-stranded DNA-binding protein</fullName>
    </recommendedName>
</protein>
<dbReference type="GO" id="GO:0042645">
    <property type="term" value="C:mitochondrial nucleoid"/>
    <property type="evidence" value="ECO:0007669"/>
    <property type="project" value="TreeGrafter"/>
</dbReference>
<evidence type="ECO:0000313" key="4">
    <source>
        <dbReference type="Proteomes" id="UP001497623"/>
    </source>
</evidence>
<dbReference type="Gene3D" id="2.40.50.140">
    <property type="entry name" value="Nucleic acid-binding proteins"/>
    <property type="match status" value="1"/>
</dbReference>
<dbReference type="PANTHER" id="PTHR10302">
    <property type="entry name" value="SINGLE-STRANDED DNA-BINDING PROTEIN"/>
    <property type="match status" value="1"/>
</dbReference>
<keyword evidence="4" id="KW-1185">Reference proteome</keyword>
<accession>A0AAV2SFQ5</accession>
<dbReference type="GO" id="GO:0003697">
    <property type="term" value="F:single-stranded DNA binding"/>
    <property type="evidence" value="ECO:0007669"/>
    <property type="project" value="InterPro"/>
</dbReference>
<evidence type="ECO:0008006" key="5">
    <source>
        <dbReference type="Google" id="ProtNLM"/>
    </source>
</evidence>
<dbReference type="SUPFAM" id="SSF50249">
    <property type="entry name" value="Nucleic acid-binding proteins"/>
    <property type="match status" value="1"/>
</dbReference>
<dbReference type="Proteomes" id="UP001497623">
    <property type="component" value="Unassembled WGS sequence"/>
</dbReference>
<keyword evidence="1 2" id="KW-0238">DNA-binding</keyword>
<reference evidence="3 4" key="1">
    <citation type="submission" date="2024-05" db="EMBL/GenBank/DDBJ databases">
        <authorList>
            <person name="Wallberg A."/>
        </authorList>
    </citation>
    <scope>NUCLEOTIDE SEQUENCE [LARGE SCALE GENOMIC DNA]</scope>
</reference>
<gene>
    <name evidence="3" type="ORF">MNOR_LOCUS36202</name>
</gene>